<dbReference type="Proteomes" id="UP001501116">
    <property type="component" value="Unassembled WGS sequence"/>
</dbReference>
<name>A0ABP5DEX5_9PSEU</name>
<keyword evidence="1" id="KW-1133">Transmembrane helix</keyword>
<evidence type="ECO:0000313" key="2">
    <source>
        <dbReference type="EMBL" id="GAA1979028.1"/>
    </source>
</evidence>
<protein>
    <submittedName>
        <fullName evidence="2">DUF1772 domain-containing protein</fullName>
    </submittedName>
</protein>
<dbReference type="RefSeq" id="WP_344427449.1">
    <property type="nucleotide sequence ID" value="NZ_BAAANN010000031.1"/>
</dbReference>
<feature type="transmembrane region" description="Helical" evidence="1">
    <location>
        <begin position="54"/>
        <end position="76"/>
    </location>
</feature>
<proteinExistence type="predicted"/>
<keyword evidence="3" id="KW-1185">Reference proteome</keyword>
<accession>A0ABP5DEX5</accession>
<dbReference type="Pfam" id="PF08592">
    <property type="entry name" value="Anthrone_oxy"/>
    <property type="match status" value="1"/>
</dbReference>
<reference evidence="3" key="1">
    <citation type="journal article" date="2019" name="Int. J. Syst. Evol. Microbiol.">
        <title>The Global Catalogue of Microorganisms (GCM) 10K type strain sequencing project: providing services to taxonomists for standard genome sequencing and annotation.</title>
        <authorList>
            <consortium name="The Broad Institute Genomics Platform"/>
            <consortium name="The Broad Institute Genome Sequencing Center for Infectious Disease"/>
            <person name="Wu L."/>
            <person name="Ma J."/>
        </authorList>
    </citation>
    <scope>NUCLEOTIDE SEQUENCE [LARGE SCALE GENOMIC DNA]</scope>
    <source>
        <strain evidence="3">JCM 14545</strain>
    </source>
</reference>
<keyword evidence="1" id="KW-0472">Membrane</keyword>
<sequence length="157" mass="16721">MIDTVLTFVAALGSGLVGGVFFAFSSFVMPALDRLPPGEAMAAMRSINVFAPKPPLMLAMMGTALVDVAAAVFSVVRWQGSGSWLVLAGCLVYLAGIIGMTAAFHVPRNNALDRGEIDAAAERRWREYYDAWHPGNHVRSLAGIVASGLFVLALVLR</sequence>
<feature type="transmembrane region" description="Helical" evidence="1">
    <location>
        <begin position="138"/>
        <end position="156"/>
    </location>
</feature>
<evidence type="ECO:0000313" key="3">
    <source>
        <dbReference type="Proteomes" id="UP001501116"/>
    </source>
</evidence>
<dbReference type="InterPro" id="IPR013901">
    <property type="entry name" value="Anthrone_oxy"/>
</dbReference>
<feature type="transmembrane region" description="Helical" evidence="1">
    <location>
        <begin position="83"/>
        <end position="104"/>
    </location>
</feature>
<keyword evidence="1" id="KW-0812">Transmembrane</keyword>
<gene>
    <name evidence="2" type="ORF">GCM10009754_64040</name>
</gene>
<comment type="caution">
    <text evidence="2">The sequence shown here is derived from an EMBL/GenBank/DDBJ whole genome shotgun (WGS) entry which is preliminary data.</text>
</comment>
<organism evidence="2 3">
    <name type="scientific">Amycolatopsis minnesotensis</name>
    <dbReference type="NCBI Taxonomy" id="337894"/>
    <lineage>
        <taxon>Bacteria</taxon>
        <taxon>Bacillati</taxon>
        <taxon>Actinomycetota</taxon>
        <taxon>Actinomycetes</taxon>
        <taxon>Pseudonocardiales</taxon>
        <taxon>Pseudonocardiaceae</taxon>
        <taxon>Amycolatopsis</taxon>
    </lineage>
</organism>
<dbReference type="EMBL" id="BAAANN010000031">
    <property type="protein sequence ID" value="GAA1979028.1"/>
    <property type="molecule type" value="Genomic_DNA"/>
</dbReference>
<evidence type="ECO:0000256" key="1">
    <source>
        <dbReference type="SAM" id="Phobius"/>
    </source>
</evidence>